<protein>
    <submittedName>
        <fullName evidence="1">Uncharacterized protein</fullName>
    </submittedName>
</protein>
<evidence type="ECO:0000313" key="2">
    <source>
        <dbReference type="Proteomes" id="UP000521943"/>
    </source>
</evidence>
<sequence length="160" mass="17671">MSPATSSLAGRNSVASLPSRRAFQQLLGLRNVEHSPWNCNPPSLSSPLAHRKSFYCIFGILGPGCFDSMAPSLKASPRIRLHRILKPPAHPAPRKNFCCYFVMLGLPTARHNLSPQRFKQVMTFLPRSAAQPEYCLPAFATPLAGSISVAISRFHMAWKI</sequence>
<name>A0A8H6LUT1_9AGAR</name>
<gene>
    <name evidence="1" type="ORF">DFP72DRAFT_256149</name>
</gene>
<organism evidence="1 2">
    <name type="scientific">Ephemerocybe angulata</name>
    <dbReference type="NCBI Taxonomy" id="980116"/>
    <lineage>
        <taxon>Eukaryota</taxon>
        <taxon>Fungi</taxon>
        <taxon>Dikarya</taxon>
        <taxon>Basidiomycota</taxon>
        <taxon>Agaricomycotina</taxon>
        <taxon>Agaricomycetes</taxon>
        <taxon>Agaricomycetidae</taxon>
        <taxon>Agaricales</taxon>
        <taxon>Agaricineae</taxon>
        <taxon>Psathyrellaceae</taxon>
        <taxon>Ephemerocybe</taxon>
    </lineage>
</organism>
<keyword evidence="2" id="KW-1185">Reference proteome</keyword>
<dbReference type="Proteomes" id="UP000521943">
    <property type="component" value="Unassembled WGS sequence"/>
</dbReference>
<dbReference type="EMBL" id="JACGCI010000232">
    <property type="protein sequence ID" value="KAF6741602.1"/>
    <property type="molecule type" value="Genomic_DNA"/>
</dbReference>
<dbReference type="AlphaFoldDB" id="A0A8H6LUT1"/>
<proteinExistence type="predicted"/>
<comment type="caution">
    <text evidence="1">The sequence shown here is derived from an EMBL/GenBank/DDBJ whole genome shotgun (WGS) entry which is preliminary data.</text>
</comment>
<accession>A0A8H6LUT1</accession>
<reference evidence="1 2" key="1">
    <citation type="submission" date="2020-07" db="EMBL/GenBank/DDBJ databases">
        <title>Comparative genomics of pyrophilous fungi reveals a link between fire events and developmental genes.</title>
        <authorList>
            <consortium name="DOE Joint Genome Institute"/>
            <person name="Steindorff A.S."/>
            <person name="Carver A."/>
            <person name="Calhoun S."/>
            <person name="Stillman K."/>
            <person name="Liu H."/>
            <person name="Lipzen A."/>
            <person name="Pangilinan J."/>
            <person name="Labutti K."/>
            <person name="Bruns T.D."/>
            <person name="Grigoriev I.V."/>
        </authorList>
    </citation>
    <scope>NUCLEOTIDE SEQUENCE [LARGE SCALE GENOMIC DNA]</scope>
    <source>
        <strain evidence="1 2">CBS 144469</strain>
    </source>
</reference>
<evidence type="ECO:0000313" key="1">
    <source>
        <dbReference type="EMBL" id="KAF6741602.1"/>
    </source>
</evidence>